<reference evidence="1" key="1">
    <citation type="journal article" date="2015" name="Nature">
        <title>Complex archaea that bridge the gap between prokaryotes and eukaryotes.</title>
        <authorList>
            <person name="Spang A."/>
            <person name="Saw J.H."/>
            <person name="Jorgensen S.L."/>
            <person name="Zaremba-Niedzwiedzka K."/>
            <person name="Martijn J."/>
            <person name="Lind A.E."/>
            <person name="van Eijk R."/>
            <person name="Schleper C."/>
            <person name="Guy L."/>
            <person name="Ettema T.J."/>
        </authorList>
    </citation>
    <scope>NUCLEOTIDE SEQUENCE</scope>
</reference>
<dbReference type="AlphaFoldDB" id="A0A0F8ZE60"/>
<organism evidence="1">
    <name type="scientific">marine sediment metagenome</name>
    <dbReference type="NCBI Taxonomy" id="412755"/>
    <lineage>
        <taxon>unclassified sequences</taxon>
        <taxon>metagenomes</taxon>
        <taxon>ecological metagenomes</taxon>
    </lineage>
</organism>
<accession>A0A0F8ZE60</accession>
<dbReference type="EMBL" id="LAZR01048371">
    <property type="protein sequence ID" value="KKK92087.1"/>
    <property type="molecule type" value="Genomic_DNA"/>
</dbReference>
<comment type="caution">
    <text evidence="1">The sequence shown here is derived from an EMBL/GenBank/DDBJ whole genome shotgun (WGS) entry which is preliminary data.</text>
</comment>
<protein>
    <submittedName>
        <fullName evidence="1">Uncharacterized protein</fullName>
    </submittedName>
</protein>
<feature type="non-terminal residue" evidence="1">
    <location>
        <position position="1"/>
    </location>
</feature>
<proteinExistence type="predicted"/>
<name>A0A0F8ZE60_9ZZZZ</name>
<evidence type="ECO:0000313" key="1">
    <source>
        <dbReference type="EMBL" id="KKK92087.1"/>
    </source>
</evidence>
<gene>
    <name evidence="1" type="ORF">LCGC14_2706460</name>
</gene>
<sequence>AHGTVACALIEKIRYYGAEAAGRAVALECALSLDERQKNLTAINGWLTAQGVTARAVAFDCDGDGLPDF</sequence>